<feature type="transmembrane region" description="Helical" evidence="6">
    <location>
        <begin position="750"/>
        <end position="774"/>
    </location>
</feature>
<dbReference type="PROSITE" id="PS51257">
    <property type="entry name" value="PROKAR_LIPOPROTEIN"/>
    <property type="match status" value="1"/>
</dbReference>
<evidence type="ECO:0000256" key="1">
    <source>
        <dbReference type="ARBA" id="ARBA00004651"/>
    </source>
</evidence>
<feature type="transmembrane region" description="Helical" evidence="6">
    <location>
        <begin position="333"/>
        <end position="360"/>
    </location>
</feature>
<evidence type="ECO:0000256" key="3">
    <source>
        <dbReference type="ARBA" id="ARBA00022692"/>
    </source>
</evidence>
<feature type="domain" description="MacB-like periplasmic core" evidence="8">
    <location>
        <begin position="437"/>
        <end position="627"/>
    </location>
</feature>
<evidence type="ECO:0000259" key="8">
    <source>
        <dbReference type="Pfam" id="PF12704"/>
    </source>
</evidence>
<feature type="domain" description="ABC3 transporter permease C-terminal" evidence="7">
    <location>
        <begin position="292"/>
        <end position="410"/>
    </location>
</feature>
<feature type="transmembrane region" description="Helical" evidence="6">
    <location>
        <begin position="380"/>
        <end position="405"/>
    </location>
</feature>
<dbReference type="InterPro" id="IPR003838">
    <property type="entry name" value="ABC3_permease_C"/>
</dbReference>
<evidence type="ECO:0000256" key="5">
    <source>
        <dbReference type="ARBA" id="ARBA00023136"/>
    </source>
</evidence>
<proteinExistence type="predicted"/>
<feature type="transmembrane region" description="Helical" evidence="6">
    <location>
        <begin position="719"/>
        <end position="738"/>
    </location>
</feature>
<comment type="caution">
    <text evidence="9">The sequence shown here is derived from an EMBL/GenBank/DDBJ whole genome shotgun (WGS) entry which is preliminary data.</text>
</comment>
<keyword evidence="10" id="KW-1185">Reference proteome</keyword>
<evidence type="ECO:0000259" key="7">
    <source>
        <dbReference type="Pfam" id="PF02687"/>
    </source>
</evidence>
<dbReference type="InterPro" id="IPR050250">
    <property type="entry name" value="Macrolide_Exporter_MacB"/>
</dbReference>
<dbReference type="Pfam" id="PF12704">
    <property type="entry name" value="MacB_PCD"/>
    <property type="match status" value="2"/>
</dbReference>
<keyword evidence="3 6" id="KW-0812">Transmembrane</keyword>
<organism evidence="9 10">
    <name type="scientific">Fulvivirga kasyanovii</name>
    <dbReference type="NCBI Taxonomy" id="396812"/>
    <lineage>
        <taxon>Bacteria</taxon>
        <taxon>Pseudomonadati</taxon>
        <taxon>Bacteroidota</taxon>
        <taxon>Cytophagia</taxon>
        <taxon>Cytophagales</taxon>
        <taxon>Fulvivirgaceae</taxon>
        <taxon>Fulvivirga</taxon>
    </lineage>
</organism>
<feature type="transmembrane region" description="Helical" evidence="6">
    <location>
        <begin position="426"/>
        <end position="449"/>
    </location>
</feature>
<evidence type="ECO:0000256" key="6">
    <source>
        <dbReference type="SAM" id="Phobius"/>
    </source>
</evidence>
<dbReference type="Pfam" id="PF02687">
    <property type="entry name" value="FtsX"/>
    <property type="match status" value="2"/>
</dbReference>
<feature type="domain" description="MacB-like periplasmic core" evidence="8">
    <location>
        <begin position="21"/>
        <end position="239"/>
    </location>
</feature>
<feature type="transmembrane region" description="Helical" evidence="6">
    <location>
        <begin position="667"/>
        <end position="692"/>
    </location>
</feature>
<sequence length="791" mass="89251">MLKNYLKITLRSLWKSKTYVMINVFGLGIAMACCIVAYINYDYNASYDQQHVNAGNVYRVNFIRDFQGNRTKNGIAPMPLGASIRDNIAGVGKVIRYLPNGSNIRIKDDLFYTEIGYADEGLFDLFNFPLKSGSKADLADKSKIFISNELATKYFGEEEAVGKQITQVLDSSTLEYIVAGVFEKMPANSSFQFDAIMHFDNFFKAYDEFDENDWKRWNTLLIEVADKSKIPFIEKELQKYKANQNQAREDFQVSEFYLDPFAGMAIRAEVEDVHNHWFRNSLPTAAVVAPAVMAFLVLLIAIFNFTNTAIAMSSRRLKEIGIRKVMGSRRNQLVGQFLAENLILCFLAGIVAILLAEILVPAYNQMWEFLELDMNYLSNAGFFLFMFGLLLVTGLLAGSYPAFYISSFEPTSILKGTMKFGGTTGFTKTLLTLQYSISLIALISAVAFIQNARYQQELDLGFDQKGIIYTYINGENEYEVYKNALAGNNDIEAITGTKHHIMSTYINDPVRYEDAEREIDILEVSEDYMDVMGMTLLEGRPFQRDSETDRKESVIVNETMMAAFGWEEAIGKKVVWRDTVQLYVVGVFKDYYGNGLWDVVEPTMLRLNKPEEYRRILVKADANNLVAVNEYMESKWREIFPNRLYNGRYMDEEMKEATTVNNNILKLFIFLGIIATLLSASGLFTMVSLNIIRRMKEIGVRKVLGASVGNIAKNLNKQFVVILIIASALGSAAGYYMVDSLMASIWAYYTGAGVITFCAGIALITVVSALTVGFKIYNAASMSPALTLRDE</sequence>
<keyword evidence="4 6" id="KW-1133">Transmembrane helix</keyword>
<reference evidence="9 10" key="1">
    <citation type="submission" date="2019-02" db="EMBL/GenBank/DDBJ databases">
        <authorList>
            <person name="Goldberg S.R."/>
            <person name="Haltli B.A."/>
            <person name="Correa H."/>
            <person name="Russell K.G."/>
        </authorList>
    </citation>
    <scope>NUCLEOTIDE SEQUENCE [LARGE SCALE GENOMIC DNA]</scope>
    <source>
        <strain evidence="9 10">JCM 16186</strain>
    </source>
</reference>
<accession>A0ABW9RQF7</accession>
<feature type="transmembrane region" description="Helical" evidence="6">
    <location>
        <begin position="287"/>
        <end position="312"/>
    </location>
</feature>
<dbReference type="Proteomes" id="UP000798808">
    <property type="component" value="Unassembled WGS sequence"/>
</dbReference>
<name>A0ABW9RQF7_9BACT</name>
<comment type="subcellular location">
    <subcellularLocation>
        <location evidence="1">Cell membrane</location>
        <topology evidence="1">Multi-pass membrane protein</topology>
    </subcellularLocation>
</comment>
<feature type="domain" description="ABC3 transporter permease C-terminal" evidence="7">
    <location>
        <begin position="669"/>
        <end position="784"/>
    </location>
</feature>
<dbReference type="PANTHER" id="PTHR30572">
    <property type="entry name" value="MEMBRANE COMPONENT OF TRANSPORTER-RELATED"/>
    <property type="match status" value="1"/>
</dbReference>
<dbReference type="PANTHER" id="PTHR30572:SF18">
    <property type="entry name" value="ABC-TYPE MACROLIDE FAMILY EXPORT SYSTEM PERMEASE COMPONENT 2"/>
    <property type="match status" value="1"/>
</dbReference>
<keyword evidence="2" id="KW-1003">Cell membrane</keyword>
<protein>
    <submittedName>
        <fullName evidence="9">ABC transporter permease</fullName>
    </submittedName>
</protein>
<dbReference type="EMBL" id="SMLW01000552">
    <property type="protein sequence ID" value="MTI25931.1"/>
    <property type="molecule type" value="Genomic_DNA"/>
</dbReference>
<feature type="transmembrane region" description="Helical" evidence="6">
    <location>
        <begin position="20"/>
        <end position="41"/>
    </location>
</feature>
<evidence type="ECO:0000256" key="4">
    <source>
        <dbReference type="ARBA" id="ARBA00022989"/>
    </source>
</evidence>
<dbReference type="InterPro" id="IPR025857">
    <property type="entry name" value="MacB_PCD"/>
</dbReference>
<evidence type="ECO:0000313" key="9">
    <source>
        <dbReference type="EMBL" id="MTI25931.1"/>
    </source>
</evidence>
<gene>
    <name evidence="9" type="ORF">E1163_13325</name>
</gene>
<evidence type="ECO:0000256" key="2">
    <source>
        <dbReference type="ARBA" id="ARBA00022475"/>
    </source>
</evidence>
<evidence type="ECO:0000313" key="10">
    <source>
        <dbReference type="Proteomes" id="UP000798808"/>
    </source>
</evidence>
<dbReference type="RefSeq" id="WP_155172584.1">
    <property type="nucleotide sequence ID" value="NZ_BAAAFL010000008.1"/>
</dbReference>
<keyword evidence="5 6" id="KW-0472">Membrane</keyword>